<name>A0A7D9LEK6_PARCT</name>
<dbReference type="InterPro" id="IPR009057">
    <property type="entry name" value="Homeodomain-like_sf"/>
</dbReference>
<evidence type="ECO:0000256" key="1">
    <source>
        <dbReference type="ARBA" id="ARBA00022724"/>
    </source>
</evidence>
<dbReference type="Gene3D" id="1.10.10.10">
    <property type="entry name" value="Winged helix-like DNA-binding domain superfamily/Winged helix DNA-binding domain"/>
    <property type="match status" value="1"/>
</dbReference>
<reference evidence="2" key="1">
    <citation type="submission" date="2020-04" db="EMBL/GenBank/DDBJ databases">
        <authorList>
            <person name="Alioto T."/>
            <person name="Alioto T."/>
            <person name="Gomez Garrido J."/>
        </authorList>
    </citation>
    <scope>NUCLEOTIDE SEQUENCE</scope>
    <source>
        <strain evidence="2">A484AB</strain>
    </source>
</reference>
<evidence type="ECO:0000313" key="3">
    <source>
        <dbReference type="Proteomes" id="UP001152795"/>
    </source>
</evidence>
<dbReference type="InterPro" id="IPR036388">
    <property type="entry name" value="WH-like_DNA-bd_sf"/>
</dbReference>
<dbReference type="GO" id="GO:0006355">
    <property type="term" value="P:regulation of DNA-templated transcription"/>
    <property type="evidence" value="ECO:0007669"/>
    <property type="project" value="InterPro"/>
</dbReference>
<dbReference type="Pfam" id="PF00292">
    <property type="entry name" value="PAX"/>
    <property type="match status" value="1"/>
</dbReference>
<dbReference type="GO" id="GO:0003677">
    <property type="term" value="F:DNA binding"/>
    <property type="evidence" value="ECO:0007669"/>
    <property type="project" value="InterPro"/>
</dbReference>
<accession>A0A7D9LEK6</accession>
<dbReference type="InterPro" id="IPR001523">
    <property type="entry name" value="Paired_dom"/>
</dbReference>
<dbReference type="InterPro" id="IPR036397">
    <property type="entry name" value="RNaseH_sf"/>
</dbReference>
<gene>
    <name evidence="2" type="ORF">PACLA_8A045743</name>
</gene>
<comment type="caution">
    <text evidence="2">The sequence shown here is derived from an EMBL/GenBank/DDBJ whole genome shotgun (WGS) entry which is preliminary data.</text>
</comment>
<evidence type="ECO:0000313" key="2">
    <source>
        <dbReference type="EMBL" id="CAB4032482.1"/>
    </source>
</evidence>
<dbReference type="InterPro" id="IPR052338">
    <property type="entry name" value="Transposase_5"/>
</dbReference>
<dbReference type="AlphaFoldDB" id="A0A7D9LEK6"/>
<sequence>MGKLSQYARKRIISLHSSGINRTKIQKALDQEGIKTSRSAISLFLSRYSRTDDIGDAPRSGRNAKLAPEAIAYIEEKMQENDELTSRELKEKMANECDIQISEATIRRVRRKLGWKVENARYCQLVCEPNKIKRMAFCLKAFTEKDMFKNVIFMDETSVQMEQYARVCFHKDGTQPKRKGCPKHPLKVHVWAGISWQGATQVCIFSGCMESIGYQTILERNLLPFVRRVYPDGHRMWQDNDQNKQRNR</sequence>
<protein>
    <submittedName>
        <fullName evidence="2">Transposable element Tcb2 transposase</fullName>
    </submittedName>
</protein>
<dbReference type="SUPFAM" id="SSF46689">
    <property type="entry name" value="Homeodomain-like"/>
    <property type="match status" value="1"/>
</dbReference>
<dbReference type="PANTHER" id="PTHR23022:SF135">
    <property type="entry name" value="SI:DKEY-77F5.3"/>
    <property type="match status" value="1"/>
</dbReference>
<proteinExistence type="predicted"/>
<dbReference type="OrthoDB" id="8895781at2759"/>
<dbReference type="PANTHER" id="PTHR23022">
    <property type="entry name" value="TRANSPOSABLE ELEMENT-RELATED"/>
    <property type="match status" value="1"/>
</dbReference>
<organism evidence="2 3">
    <name type="scientific">Paramuricea clavata</name>
    <name type="common">Red gorgonian</name>
    <name type="synonym">Violescent sea-whip</name>
    <dbReference type="NCBI Taxonomy" id="317549"/>
    <lineage>
        <taxon>Eukaryota</taxon>
        <taxon>Metazoa</taxon>
        <taxon>Cnidaria</taxon>
        <taxon>Anthozoa</taxon>
        <taxon>Octocorallia</taxon>
        <taxon>Malacalcyonacea</taxon>
        <taxon>Plexauridae</taxon>
        <taxon>Paramuricea</taxon>
    </lineage>
</organism>
<dbReference type="Proteomes" id="UP001152795">
    <property type="component" value="Unassembled WGS sequence"/>
</dbReference>
<dbReference type="EMBL" id="CACRXK020018438">
    <property type="protein sequence ID" value="CAB4032482.1"/>
    <property type="molecule type" value="Genomic_DNA"/>
</dbReference>
<keyword evidence="1" id="KW-0563">Paired box</keyword>
<keyword evidence="3" id="KW-1185">Reference proteome</keyword>
<dbReference type="Gene3D" id="3.30.420.10">
    <property type="entry name" value="Ribonuclease H-like superfamily/Ribonuclease H"/>
    <property type="match status" value="1"/>
</dbReference>